<sequence length="231" mass="26398">MIRILIIDDEPQIRRFLTISLESQGYSIIEAETGKQGLQQLVLEQPDLVILDLGLPDIDGQQVLKELRAFSDVPVIVLSVRNSEKEKVEALDNGCNDYVEKPFGVKELLARIRAALRISSGREQPPAVWSDGNLEVDYLSRTVTLQGERLRFSPREYELLTEMMSHPGQILTYHYLLQKYWGASHLDDSHYLRIFIRQIRNKLGDDPARPRYIETEAGVGYRFIGEAQSGQ</sequence>
<evidence type="ECO:0000313" key="7">
    <source>
        <dbReference type="Proteomes" id="UP000714380"/>
    </source>
</evidence>
<keyword evidence="7" id="KW-1185">Reference proteome</keyword>
<keyword evidence="1 3" id="KW-0238">DNA-binding</keyword>
<proteinExistence type="predicted"/>
<evidence type="ECO:0000313" key="6">
    <source>
        <dbReference type="EMBL" id="MCA6064205.1"/>
    </source>
</evidence>
<dbReference type="InterPro" id="IPR001867">
    <property type="entry name" value="OmpR/PhoB-type_DNA-bd"/>
</dbReference>
<dbReference type="PROSITE" id="PS51755">
    <property type="entry name" value="OMPR_PHOB"/>
    <property type="match status" value="1"/>
</dbReference>
<evidence type="ECO:0000256" key="1">
    <source>
        <dbReference type="ARBA" id="ARBA00023125"/>
    </source>
</evidence>
<keyword evidence="2" id="KW-0597">Phosphoprotein</keyword>
<dbReference type="RefSeq" id="WP_225674951.1">
    <property type="nucleotide sequence ID" value="NZ_JAEDAH010000058.1"/>
</dbReference>
<evidence type="ECO:0000256" key="2">
    <source>
        <dbReference type="PROSITE-ProRule" id="PRU00169"/>
    </source>
</evidence>
<dbReference type="Gene3D" id="3.40.50.2300">
    <property type="match status" value="1"/>
</dbReference>
<dbReference type="SMART" id="SM00448">
    <property type="entry name" value="REC"/>
    <property type="match status" value="1"/>
</dbReference>
<evidence type="ECO:0000259" key="5">
    <source>
        <dbReference type="PROSITE" id="PS51755"/>
    </source>
</evidence>
<dbReference type="InterPro" id="IPR039420">
    <property type="entry name" value="WalR-like"/>
</dbReference>
<dbReference type="InterPro" id="IPR036388">
    <property type="entry name" value="WH-like_DNA-bd_sf"/>
</dbReference>
<dbReference type="CDD" id="cd00383">
    <property type="entry name" value="trans_reg_C"/>
    <property type="match status" value="1"/>
</dbReference>
<dbReference type="SMART" id="SM00862">
    <property type="entry name" value="Trans_reg_C"/>
    <property type="match status" value="1"/>
</dbReference>
<dbReference type="PANTHER" id="PTHR48111">
    <property type="entry name" value="REGULATOR OF RPOS"/>
    <property type="match status" value="1"/>
</dbReference>
<dbReference type="Gene3D" id="6.10.250.690">
    <property type="match status" value="1"/>
</dbReference>
<dbReference type="EMBL" id="JAEDAH010000058">
    <property type="protein sequence ID" value="MCA6064205.1"/>
    <property type="molecule type" value="Genomic_DNA"/>
</dbReference>
<feature type="DNA-binding region" description="OmpR/PhoB-type" evidence="3">
    <location>
        <begin position="126"/>
        <end position="225"/>
    </location>
</feature>
<organism evidence="6 7">
    <name type="scientific">Thalassolituus marinus</name>
    <dbReference type="NCBI Taxonomy" id="671053"/>
    <lineage>
        <taxon>Bacteria</taxon>
        <taxon>Pseudomonadati</taxon>
        <taxon>Pseudomonadota</taxon>
        <taxon>Gammaproteobacteria</taxon>
        <taxon>Oceanospirillales</taxon>
        <taxon>Oceanospirillaceae</taxon>
        <taxon>Thalassolituus</taxon>
    </lineage>
</organism>
<accession>A0ABS7ZUW7</accession>
<dbReference type="PROSITE" id="PS50110">
    <property type="entry name" value="RESPONSE_REGULATORY"/>
    <property type="match status" value="1"/>
</dbReference>
<dbReference type="CDD" id="cd17620">
    <property type="entry name" value="REC_OmpR_KdpE-like"/>
    <property type="match status" value="1"/>
</dbReference>
<reference evidence="6 7" key="1">
    <citation type="submission" date="2020-12" db="EMBL/GenBank/DDBJ databases">
        <title>Novel Thalassolituus-related marine hydrocarbonoclastic bacteria mediated algae-derived hydrocarbons mineralization in twilight zone of the northern South China Sea.</title>
        <authorList>
            <person name="Dong C."/>
        </authorList>
    </citation>
    <scope>NUCLEOTIDE SEQUENCE [LARGE SCALE GENOMIC DNA]</scope>
    <source>
        <strain evidence="6 7">IMCC1826</strain>
    </source>
</reference>
<dbReference type="InterPro" id="IPR001789">
    <property type="entry name" value="Sig_transdc_resp-reg_receiver"/>
</dbReference>
<dbReference type="Gene3D" id="1.10.10.10">
    <property type="entry name" value="Winged helix-like DNA-binding domain superfamily/Winged helix DNA-binding domain"/>
    <property type="match status" value="1"/>
</dbReference>
<dbReference type="SUPFAM" id="SSF52172">
    <property type="entry name" value="CheY-like"/>
    <property type="match status" value="1"/>
</dbReference>
<feature type="domain" description="OmpR/PhoB-type" evidence="5">
    <location>
        <begin position="126"/>
        <end position="225"/>
    </location>
</feature>
<dbReference type="Pfam" id="PF00072">
    <property type="entry name" value="Response_reg"/>
    <property type="match status" value="1"/>
</dbReference>
<dbReference type="InterPro" id="IPR011006">
    <property type="entry name" value="CheY-like_superfamily"/>
</dbReference>
<gene>
    <name evidence="6" type="ORF">I9W95_11365</name>
</gene>
<feature type="domain" description="Response regulatory" evidence="4">
    <location>
        <begin position="3"/>
        <end position="116"/>
    </location>
</feature>
<protein>
    <submittedName>
        <fullName evidence="6">Response regulator</fullName>
    </submittedName>
</protein>
<comment type="caution">
    <text evidence="6">The sequence shown here is derived from an EMBL/GenBank/DDBJ whole genome shotgun (WGS) entry which is preliminary data.</text>
</comment>
<name>A0ABS7ZUW7_9GAMM</name>
<dbReference type="PANTHER" id="PTHR48111:SF50">
    <property type="entry name" value="KDP OPERON TRANSCRIPTIONAL REGULATORY PROTEIN KDPE"/>
    <property type="match status" value="1"/>
</dbReference>
<dbReference type="Proteomes" id="UP000714380">
    <property type="component" value="Unassembled WGS sequence"/>
</dbReference>
<evidence type="ECO:0000256" key="3">
    <source>
        <dbReference type="PROSITE-ProRule" id="PRU01091"/>
    </source>
</evidence>
<feature type="modified residue" description="4-aspartylphosphate" evidence="2">
    <location>
        <position position="52"/>
    </location>
</feature>
<dbReference type="Pfam" id="PF00486">
    <property type="entry name" value="Trans_reg_C"/>
    <property type="match status" value="1"/>
</dbReference>
<evidence type="ECO:0000259" key="4">
    <source>
        <dbReference type="PROSITE" id="PS50110"/>
    </source>
</evidence>